<evidence type="ECO:0000313" key="1">
    <source>
        <dbReference type="EMBL" id="MCH90088.1"/>
    </source>
</evidence>
<evidence type="ECO:0000313" key="2">
    <source>
        <dbReference type="Proteomes" id="UP000265520"/>
    </source>
</evidence>
<organism evidence="1 2">
    <name type="scientific">Trifolium medium</name>
    <dbReference type="NCBI Taxonomy" id="97028"/>
    <lineage>
        <taxon>Eukaryota</taxon>
        <taxon>Viridiplantae</taxon>
        <taxon>Streptophyta</taxon>
        <taxon>Embryophyta</taxon>
        <taxon>Tracheophyta</taxon>
        <taxon>Spermatophyta</taxon>
        <taxon>Magnoliopsida</taxon>
        <taxon>eudicotyledons</taxon>
        <taxon>Gunneridae</taxon>
        <taxon>Pentapetalae</taxon>
        <taxon>rosids</taxon>
        <taxon>fabids</taxon>
        <taxon>Fabales</taxon>
        <taxon>Fabaceae</taxon>
        <taxon>Papilionoideae</taxon>
        <taxon>50 kb inversion clade</taxon>
        <taxon>NPAAA clade</taxon>
        <taxon>Hologalegina</taxon>
        <taxon>IRL clade</taxon>
        <taxon>Trifolieae</taxon>
        <taxon>Trifolium</taxon>
    </lineage>
</organism>
<protein>
    <submittedName>
        <fullName evidence="1">Uncharacterized protein</fullName>
    </submittedName>
</protein>
<proteinExistence type="predicted"/>
<sequence>PSEARELLQNQCRCCFGRKSALVQDPLIAETLSWWSSVLTVVSPPPLLAQHVDD</sequence>
<gene>
    <name evidence="1" type="ORF">A2U01_0010995</name>
</gene>
<dbReference type="EMBL" id="LXQA010017559">
    <property type="protein sequence ID" value="MCH90088.1"/>
    <property type="molecule type" value="Genomic_DNA"/>
</dbReference>
<name>A0A392MTV1_9FABA</name>
<dbReference type="AlphaFoldDB" id="A0A392MTV1"/>
<reference evidence="1 2" key="1">
    <citation type="journal article" date="2018" name="Front. Plant Sci.">
        <title>Red Clover (Trifolium pratense) and Zigzag Clover (T. medium) - A Picture of Genomic Similarities and Differences.</title>
        <authorList>
            <person name="Dluhosova J."/>
            <person name="Istvanek J."/>
            <person name="Nedelnik J."/>
            <person name="Repkova J."/>
        </authorList>
    </citation>
    <scope>NUCLEOTIDE SEQUENCE [LARGE SCALE GENOMIC DNA]</scope>
    <source>
        <strain evidence="2">cv. 10/8</strain>
        <tissue evidence="1">Leaf</tissue>
    </source>
</reference>
<feature type="non-terminal residue" evidence="1">
    <location>
        <position position="1"/>
    </location>
</feature>
<keyword evidence="2" id="KW-1185">Reference proteome</keyword>
<accession>A0A392MTV1</accession>
<comment type="caution">
    <text evidence="1">The sequence shown here is derived from an EMBL/GenBank/DDBJ whole genome shotgun (WGS) entry which is preliminary data.</text>
</comment>
<dbReference type="Proteomes" id="UP000265520">
    <property type="component" value="Unassembled WGS sequence"/>
</dbReference>